<sequence>MIVRPRLPHQTTCRFPSFVITGYCRHGHQLLHNANIPADPSGKFLTTNRHKNPVCLGRDSSTSISAESHLRALQCLREFNQILKFPPVGPAASPLQQCEADNGIELSAGIHETIVLDVALSGEEEARFVYNGVLQFLPLLEKRVLVVDIASGCTELVIEKMRSVILGVSLK</sequence>
<reference evidence="2 3" key="1">
    <citation type="journal article" date="2020" name="Mol. Plant">
        <title>The Chromosome-Based Rubber Tree Genome Provides New Insights into Spurge Genome Evolution and Rubber Biosynthesis.</title>
        <authorList>
            <person name="Liu J."/>
            <person name="Shi C."/>
            <person name="Shi C.C."/>
            <person name="Li W."/>
            <person name="Zhang Q.J."/>
            <person name="Zhang Y."/>
            <person name="Li K."/>
            <person name="Lu H.F."/>
            <person name="Shi C."/>
            <person name="Zhu S.T."/>
            <person name="Xiao Z.Y."/>
            <person name="Nan H."/>
            <person name="Yue Y."/>
            <person name="Zhu X.G."/>
            <person name="Wu Y."/>
            <person name="Hong X.N."/>
            <person name="Fan G.Y."/>
            <person name="Tong Y."/>
            <person name="Zhang D."/>
            <person name="Mao C.L."/>
            <person name="Liu Y.L."/>
            <person name="Hao S.J."/>
            <person name="Liu W.Q."/>
            <person name="Lv M.Q."/>
            <person name="Zhang H.B."/>
            <person name="Liu Y."/>
            <person name="Hu-Tang G.R."/>
            <person name="Wang J.P."/>
            <person name="Wang J.H."/>
            <person name="Sun Y.H."/>
            <person name="Ni S.B."/>
            <person name="Chen W.B."/>
            <person name="Zhang X.C."/>
            <person name="Jiao Y.N."/>
            <person name="Eichler E.E."/>
            <person name="Li G.H."/>
            <person name="Liu X."/>
            <person name="Gao L.Z."/>
        </authorList>
    </citation>
    <scope>NUCLEOTIDE SEQUENCE [LARGE SCALE GENOMIC DNA]</scope>
    <source>
        <strain evidence="3">cv. GT1</strain>
        <tissue evidence="2">Leaf</tissue>
    </source>
</reference>
<organism evidence="2 3">
    <name type="scientific">Hevea brasiliensis</name>
    <name type="common">Para rubber tree</name>
    <name type="synonym">Siphonia brasiliensis</name>
    <dbReference type="NCBI Taxonomy" id="3981"/>
    <lineage>
        <taxon>Eukaryota</taxon>
        <taxon>Viridiplantae</taxon>
        <taxon>Streptophyta</taxon>
        <taxon>Embryophyta</taxon>
        <taxon>Tracheophyta</taxon>
        <taxon>Spermatophyta</taxon>
        <taxon>Magnoliopsida</taxon>
        <taxon>eudicotyledons</taxon>
        <taxon>Gunneridae</taxon>
        <taxon>Pentapetalae</taxon>
        <taxon>rosids</taxon>
        <taxon>fabids</taxon>
        <taxon>Malpighiales</taxon>
        <taxon>Euphorbiaceae</taxon>
        <taxon>Crotonoideae</taxon>
        <taxon>Micrandreae</taxon>
        <taxon>Hevea</taxon>
    </lineage>
</organism>
<comment type="caution">
    <text evidence="2">The sequence shown here is derived from an EMBL/GenBank/DDBJ whole genome shotgun (WGS) entry which is preliminary data.</text>
</comment>
<dbReference type="GO" id="GO:0016462">
    <property type="term" value="F:pyrophosphatase activity"/>
    <property type="evidence" value="ECO:0007669"/>
    <property type="project" value="TreeGrafter"/>
</dbReference>
<dbReference type="PANTHER" id="PTHR30005:SF0">
    <property type="entry name" value="RETROGRADE REGULATION PROTEIN 2"/>
    <property type="match status" value="1"/>
</dbReference>
<dbReference type="PANTHER" id="PTHR30005">
    <property type="entry name" value="EXOPOLYPHOSPHATASE"/>
    <property type="match status" value="1"/>
</dbReference>
<evidence type="ECO:0000259" key="1">
    <source>
        <dbReference type="Pfam" id="PF02541"/>
    </source>
</evidence>
<dbReference type="Gene3D" id="3.30.420.150">
    <property type="entry name" value="Exopolyphosphatase. Domain 2"/>
    <property type="match status" value="1"/>
</dbReference>
<dbReference type="Pfam" id="PF02541">
    <property type="entry name" value="Ppx-GppA"/>
    <property type="match status" value="1"/>
</dbReference>
<evidence type="ECO:0000313" key="3">
    <source>
        <dbReference type="Proteomes" id="UP000467840"/>
    </source>
</evidence>
<dbReference type="Proteomes" id="UP000467840">
    <property type="component" value="Chromosome 5"/>
</dbReference>
<protein>
    <recommendedName>
        <fullName evidence="1">Ppx/GppA phosphatase N-terminal domain-containing protein</fullName>
    </recommendedName>
</protein>
<dbReference type="InterPro" id="IPR003695">
    <property type="entry name" value="Ppx_GppA_N"/>
</dbReference>
<dbReference type="AlphaFoldDB" id="A0A6A6NFR4"/>
<dbReference type="EMBL" id="JAAGAX010000001">
    <property type="protein sequence ID" value="KAF2323999.1"/>
    <property type="molecule type" value="Genomic_DNA"/>
</dbReference>
<gene>
    <name evidence="2" type="ORF">GH714_006083</name>
</gene>
<keyword evidence="3" id="KW-1185">Reference proteome</keyword>
<name>A0A6A6NFR4_HEVBR</name>
<accession>A0A6A6NFR4</accession>
<proteinExistence type="predicted"/>
<dbReference type="InterPro" id="IPR050273">
    <property type="entry name" value="GppA/Ppx_hydrolase"/>
</dbReference>
<feature type="domain" description="Ppx/GppA phosphatase N-terminal" evidence="1">
    <location>
        <begin position="58"/>
        <end position="170"/>
    </location>
</feature>
<evidence type="ECO:0000313" key="2">
    <source>
        <dbReference type="EMBL" id="KAF2323999.1"/>
    </source>
</evidence>
<dbReference type="Gene3D" id="3.30.420.40">
    <property type="match status" value="1"/>
</dbReference>